<organism evidence="2 3">
    <name type="scientific">Geoalkalibacter halelectricus</name>
    <dbReference type="NCBI Taxonomy" id="2847045"/>
    <lineage>
        <taxon>Bacteria</taxon>
        <taxon>Pseudomonadati</taxon>
        <taxon>Thermodesulfobacteriota</taxon>
        <taxon>Desulfuromonadia</taxon>
        <taxon>Desulfuromonadales</taxon>
        <taxon>Geoalkalibacteraceae</taxon>
        <taxon>Geoalkalibacter</taxon>
    </lineage>
</organism>
<keyword evidence="1" id="KW-0812">Transmembrane</keyword>
<evidence type="ECO:0000313" key="2">
    <source>
        <dbReference type="EMBL" id="UWZ77958.1"/>
    </source>
</evidence>
<name>A0ABY5ZFX2_9BACT</name>
<dbReference type="Proteomes" id="UP001060414">
    <property type="component" value="Chromosome"/>
</dbReference>
<evidence type="ECO:0000313" key="3">
    <source>
        <dbReference type="Proteomes" id="UP001060414"/>
    </source>
</evidence>
<keyword evidence="3" id="KW-1185">Reference proteome</keyword>
<gene>
    <name evidence="2" type="ORF">L9S41_09605</name>
</gene>
<reference evidence="2" key="1">
    <citation type="journal article" date="2022" name="Environ. Microbiol.">
        <title>Geoalkalibacter halelectricus SAP #1 sp. nov. possessing extracellular electron transfer and mineral#reducing capabilities from a haloalkaline environment.</title>
        <authorList>
            <person name="Yadav S."/>
            <person name="Singh R."/>
            <person name="Sundharam S.S."/>
            <person name="Chaudhary S."/>
            <person name="Krishnamurthi S."/>
            <person name="Patil S.A."/>
        </authorList>
    </citation>
    <scope>NUCLEOTIDE SEQUENCE</scope>
    <source>
        <strain evidence="2">SAP-1</strain>
    </source>
</reference>
<feature type="transmembrane region" description="Helical" evidence="1">
    <location>
        <begin position="87"/>
        <end position="106"/>
    </location>
</feature>
<evidence type="ECO:0000256" key="1">
    <source>
        <dbReference type="SAM" id="Phobius"/>
    </source>
</evidence>
<proteinExistence type="predicted"/>
<feature type="transmembrane region" description="Helical" evidence="1">
    <location>
        <begin position="118"/>
        <end position="138"/>
    </location>
</feature>
<protein>
    <submittedName>
        <fullName evidence="2">Uncharacterized protein</fullName>
    </submittedName>
</protein>
<dbReference type="RefSeq" id="WP_260746307.1">
    <property type="nucleotide sequence ID" value="NZ_CP092109.1"/>
</dbReference>
<sequence length="156" mass="17336">MTISWTRLVFFGFSVLAGVLGAILGQPLIHGNDMAINVIVTVFSILAGFLVAIMTMMGDPSAFYGRSWRANEKGREKIFNQLVRQKWMFILYLVTLGLVLAASLVGKVLPELAIWMERVYLGTAITAFMLSLGLPSTLMKIQLAKHDEITKSKMPR</sequence>
<keyword evidence="1" id="KW-0472">Membrane</keyword>
<accession>A0ABY5ZFX2</accession>
<feature type="transmembrane region" description="Helical" evidence="1">
    <location>
        <begin position="35"/>
        <end position="57"/>
    </location>
</feature>
<dbReference type="EMBL" id="CP092109">
    <property type="protein sequence ID" value="UWZ77958.1"/>
    <property type="molecule type" value="Genomic_DNA"/>
</dbReference>
<keyword evidence="1" id="KW-1133">Transmembrane helix</keyword>